<dbReference type="PROSITE" id="PS00138">
    <property type="entry name" value="SUBTILASE_SER"/>
    <property type="match status" value="1"/>
</dbReference>
<evidence type="ECO:0000259" key="8">
    <source>
        <dbReference type="Pfam" id="PF00082"/>
    </source>
</evidence>
<dbReference type="Pfam" id="PF00082">
    <property type="entry name" value="Peptidase_S8"/>
    <property type="match status" value="1"/>
</dbReference>
<dbReference type="GO" id="GO:0004252">
    <property type="term" value="F:serine-type endopeptidase activity"/>
    <property type="evidence" value="ECO:0007669"/>
    <property type="project" value="InterPro"/>
</dbReference>
<dbReference type="Gramene" id="AET7Gv20934100.4">
    <property type="protein sequence ID" value="AET7Gv20934100.4"/>
    <property type="gene ID" value="AET7Gv20934100"/>
</dbReference>
<dbReference type="EnsemblPlants" id="AET7Gv20934100.4">
    <property type="protein sequence ID" value="AET7Gv20934100.4"/>
    <property type="gene ID" value="AET7Gv20934100"/>
</dbReference>
<evidence type="ECO:0000256" key="6">
    <source>
        <dbReference type="PROSITE-ProRule" id="PRU01240"/>
    </source>
</evidence>
<keyword evidence="3" id="KW-0732">Signal</keyword>
<dbReference type="Proteomes" id="UP000015105">
    <property type="component" value="Chromosome 7D"/>
</dbReference>
<dbReference type="InterPro" id="IPR023828">
    <property type="entry name" value="Peptidase_S8_Ser-AS"/>
</dbReference>
<proteinExistence type="inferred from homology"/>
<reference evidence="10" key="1">
    <citation type="journal article" date="2014" name="Science">
        <title>Ancient hybridizations among the ancestral genomes of bread wheat.</title>
        <authorList>
            <consortium name="International Wheat Genome Sequencing Consortium,"/>
            <person name="Marcussen T."/>
            <person name="Sandve S.R."/>
            <person name="Heier L."/>
            <person name="Spannagl M."/>
            <person name="Pfeifer M."/>
            <person name="Jakobsen K.S."/>
            <person name="Wulff B.B."/>
            <person name="Steuernagel B."/>
            <person name="Mayer K.F."/>
            <person name="Olsen O.A."/>
        </authorList>
    </citation>
    <scope>NUCLEOTIDE SEQUENCE [LARGE SCALE GENOMIC DNA]</scope>
    <source>
        <strain evidence="10">cv. AL8/78</strain>
    </source>
</reference>
<feature type="compositionally biased region" description="Low complexity" evidence="7">
    <location>
        <begin position="234"/>
        <end position="248"/>
    </location>
</feature>
<reference evidence="9" key="4">
    <citation type="submission" date="2019-03" db="UniProtKB">
        <authorList>
            <consortium name="EnsemblPlants"/>
        </authorList>
    </citation>
    <scope>IDENTIFICATION</scope>
</reference>
<reference evidence="10" key="2">
    <citation type="journal article" date="2017" name="Nat. Plants">
        <title>The Aegilops tauschii genome reveals multiple impacts of transposons.</title>
        <authorList>
            <person name="Zhao G."/>
            <person name="Zou C."/>
            <person name="Li K."/>
            <person name="Wang K."/>
            <person name="Li T."/>
            <person name="Gao L."/>
            <person name="Zhang X."/>
            <person name="Wang H."/>
            <person name="Yang Z."/>
            <person name="Liu X."/>
            <person name="Jiang W."/>
            <person name="Mao L."/>
            <person name="Kong X."/>
            <person name="Jiao Y."/>
            <person name="Jia J."/>
        </authorList>
    </citation>
    <scope>NUCLEOTIDE SEQUENCE [LARGE SCALE GENOMIC DNA]</scope>
    <source>
        <strain evidence="10">cv. AL8/78</strain>
    </source>
</reference>
<evidence type="ECO:0000256" key="4">
    <source>
        <dbReference type="ARBA" id="ARBA00022801"/>
    </source>
</evidence>
<sequence length="298" mass="31697">MAAFSSVGPNVLNPEILKPDVTAPGVAIIAPWSGMASPSDRPWDERRVDFTIQSGTSMSCPHVAGIAGLVKTLHPDWSPAAIKSAIMTTGDDGPGHGAAADPEPLPAAGDALQLRLRPRLPGPRAGPGPRLRRLVPRLPQLLLRARVQRDGDVQVQRDALRLPGRPRRRAGPQLPVHHAAGPRRPDDGAAQGQERGRAEEHVHGRRRQGAGGGAGDGDAYHAGVRRRRRGEGVPGELRGEGPLRAGAQGRRRVRVRRHCLVRRAREPPGADSSGHQEAQDVAGSGLGDREIFCLGLIT</sequence>
<keyword evidence="5" id="KW-0720">Serine protease</keyword>
<reference evidence="9" key="3">
    <citation type="journal article" date="2017" name="Nature">
        <title>Genome sequence of the progenitor of the wheat D genome Aegilops tauschii.</title>
        <authorList>
            <person name="Luo M.C."/>
            <person name="Gu Y.Q."/>
            <person name="Puiu D."/>
            <person name="Wang H."/>
            <person name="Twardziok S.O."/>
            <person name="Deal K.R."/>
            <person name="Huo N."/>
            <person name="Zhu T."/>
            <person name="Wang L."/>
            <person name="Wang Y."/>
            <person name="McGuire P.E."/>
            <person name="Liu S."/>
            <person name="Long H."/>
            <person name="Ramasamy R.K."/>
            <person name="Rodriguez J.C."/>
            <person name="Van S.L."/>
            <person name="Yuan L."/>
            <person name="Wang Z."/>
            <person name="Xia Z."/>
            <person name="Xiao L."/>
            <person name="Anderson O.D."/>
            <person name="Ouyang S."/>
            <person name="Liang Y."/>
            <person name="Zimin A.V."/>
            <person name="Pertea G."/>
            <person name="Qi P."/>
            <person name="Bennetzen J.L."/>
            <person name="Dai X."/>
            <person name="Dawson M.W."/>
            <person name="Muller H.G."/>
            <person name="Kugler K."/>
            <person name="Rivarola-Duarte L."/>
            <person name="Spannagl M."/>
            <person name="Mayer K.F.X."/>
            <person name="Lu F.H."/>
            <person name="Bevan M.W."/>
            <person name="Leroy P."/>
            <person name="Li P."/>
            <person name="You F.M."/>
            <person name="Sun Q."/>
            <person name="Liu Z."/>
            <person name="Lyons E."/>
            <person name="Wicker T."/>
            <person name="Salzberg S.L."/>
            <person name="Devos K.M."/>
            <person name="Dvorak J."/>
        </authorList>
    </citation>
    <scope>NUCLEOTIDE SEQUENCE [LARGE SCALE GENOMIC DNA]</scope>
    <source>
        <strain evidence="9">cv. AL8/78</strain>
    </source>
</reference>
<dbReference type="PROSITE" id="PS51892">
    <property type="entry name" value="SUBTILASE"/>
    <property type="match status" value="1"/>
</dbReference>
<feature type="region of interest" description="Disordered" evidence="7">
    <location>
        <begin position="152"/>
        <end position="283"/>
    </location>
</feature>
<dbReference type="InterPro" id="IPR045051">
    <property type="entry name" value="SBT"/>
</dbReference>
<accession>A0A453SG20</accession>
<evidence type="ECO:0000313" key="10">
    <source>
        <dbReference type="Proteomes" id="UP000015105"/>
    </source>
</evidence>
<name>A0A453SG20_AEGTS</name>
<dbReference type="PANTHER" id="PTHR10795">
    <property type="entry name" value="PROPROTEIN CONVERTASE SUBTILISIN/KEXIN"/>
    <property type="match status" value="1"/>
</dbReference>
<evidence type="ECO:0000256" key="2">
    <source>
        <dbReference type="ARBA" id="ARBA00022670"/>
    </source>
</evidence>
<evidence type="ECO:0000256" key="1">
    <source>
        <dbReference type="ARBA" id="ARBA00011073"/>
    </source>
</evidence>
<evidence type="ECO:0000256" key="7">
    <source>
        <dbReference type="SAM" id="MobiDB-lite"/>
    </source>
</evidence>
<dbReference type="AlphaFoldDB" id="A0A453SG20"/>
<evidence type="ECO:0000313" key="9">
    <source>
        <dbReference type="EnsemblPlants" id="AET7Gv20934100.4"/>
    </source>
</evidence>
<dbReference type="InterPro" id="IPR000209">
    <property type="entry name" value="Peptidase_S8/S53_dom"/>
</dbReference>
<reference evidence="9" key="5">
    <citation type="journal article" date="2021" name="G3 (Bethesda)">
        <title>Aegilops tauschii genome assembly Aet v5.0 features greater sequence contiguity and improved annotation.</title>
        <authorList>
            <person name="Wang L."/>
            <person name="Zhu T."/>
            <person name="Rodriguez J.C."/>
            <person name="Deal K.R."/>
            <person name="Dubcovsky J."/>
            <person name="McGuire P.E."/>
            <person name="Lux T."/>
            <person name="Spannagl M."/>
            <person name="Mayer K.F.X."/>
            <person name="Baldrich P."/>
            <person name="Meyers B.C."/>
            <person name="Huo N."/>
            <person name="Gu Y.Q."/>
            <person name="Zhou H."/>
            <person name="Devos K.M."/>
            <person name="Bennetzen J.L."/>
            <person name="Unver T."/>
            <person name="Budak H."/>
            <person name="Gulick P.J."/>
            <person name="Galiba G."/>
            <person name="Kalapos B."/>
            <person name="Nelson D.R."/>
            <person name="Li P."/>
            <person name="You F.M."/>
            <person name="Luo M.C."/>
            <person name="Dvorak J."/>
        </authorList>
    </citation>
    <scope>NUCLEOTIDE SEQUENCE [LARGE SCALE GENOMIC DNA]</scope>
    <source>
        <strain evidence="9">cv. AL8/78</strain>
    </source>
</reference>
<comment type="similarity">
    <text evidence="1 6">Belongs to the peptidase S8 family.</text>
</comment>
<dbReference type="GO" id="GO:0006508">
    <property type="term" value="P:proteolysis"/>
    <property type="evidence" value="ECO:0007669"/>
    <property type="project" value="UniProtKB-KW"/>
</dbReference>
<evidence type="ECO:0000256" key="5">
    <source>
        <dbReference type="ARBA" id="ARBA00022825"/>
    </source>
</evidence>
<feature type="compositionally biased region" description="Basic residues" evidence="7">
    <location>
        <begin position="249"/>
        <end position="262"/>
    </location>
</feature>
<keyword evidence="10" id="KW-1185">Reference proteome</keyword>
<dbReference type="Gene3D" id="3.40.50.200">
    <property type="entry name" value="Peptidase S8/S53 domain"/>
    <property type="match status" value="1"/>
</dbReference>
<protein>
    <recommendedName>
        <fullName evidence="8">Peptidase S8/S53 domain-containing protein</fullName>
    </recommendedName>
</protein>
<feature type="domain" description="Peptidase S8/S53" evidence="8">
    <location>
        <begin position="1"/>
        <end position="93"/>
    </location>
</feature>
<dbReference type="InterPro" id="IPR036852">
    <property type="entry name" value="Peptidase_S8/S53_dom_sf"/>
</dbReference>
<keyword evidence="4" id="KW-0378">Hydrolase</keyword>
<keyword evidence="2" id="KW-0645">Protease</keyword>
<comment type="caution">
    <text evidence="6">Lacks conserved residue(s) required for the propagation of feature annotation.</text>
</comment>
<evidence type="ECO:0000256" key="3">
    <source>
        <dbReference type="ARBA" id="ARBA00022729"/>
    </source>
</evidence>
<dbReference type="SUPFAM" id="SSF52743">
    <property type="entry name" value="Subtilisin-like"/>
    <property type="match status" value="1"/>
</dbReference>
<organism evidence="9 10">
    <name type="scientific">Aegilops tauschii subsp. strangulata</name>
    <name type="common">Goatgrass</name>
    <dbReference type="NCBI Taxonomy" id="200361"/>
    <lineage>
        <taxon>Eukaryota</taxon>
        <taxon>Viridiplantae</taxon>
        <taxon>Streptophyta</taxon>
        <taxon>Embryophyta</taxon>
        <taxon>Tracheophyta</taxon>
        <taxon>Spermatophyta</taxon>
        <taxon>Magnoliopsida</taxon>
        <taxon>Liliopsida</taxon>
        <taxon>Poales</taxon>
        <taxon>Poaceae</taxon>
        <taxon>BOP clade</taxon>
        <taxon>Pooideae</taxon>
        <taxon>Triticodae</taxon>
        <taxon>Triticeae</taxon>
        <taxon>Triticinae</taxon>
        <taxon>Aegilops</taxon>
    </lineage>
</organism>